<sequence>MSSLNLKTPVHSHPLSPEETPSRPRRGRGQQTNDSKQPSPGPAYFPRRSQFEDSSSDWDGSVRSVAQTRSPDLRPGQQESLLTSLWEQQQQQARPPLFVVGSPSGQSNPEVSLTADCDVDGVGAAVTSQVLANKWHTYSDEAIQASISKLSTSESPANTPNHPYHTALRVLSSAVSNLSRARLELEETRRVLVEKELARRKRAEALMKELQPSDQDIARRVLQSLFTDDDEDVHHVRRKQSVLSLSESLAEAVADEVPLSRSVPDPPHHLAPTPEEPSATVESPVARESYTPQSNPDTSPPEDDSTGEPTIVPSKLRQERPSIGDWMNTWWAKGGRPKDKPPSEGDKDPPTVTNGAVKQTPQQRRRSAKSVFGTLGISILNPVPSSSTSSSTKQRRVTPVNDANTPDNLSIKSGRSDHTPAASNVVSLASSPIQTTFAASPAVPLISTVIDGFHQTPAVSTKASSMSEDPPTVRIQGATLRAIANATRVMTSETSSILADQGRDTSPLIAQKAMELIRNARDNNVSYDVRPTKERKDHHPQPHTRLDSSYTTESSAESNPKAGAVGILSPATTSGVDAAMALNRTLAAAQNDGPTTKKTKSRASKIQITAPFSSPLFGSLMIQQPRKPHGTAENKSLVGVLHDAAASSGSRTISSTISTANSTVASRKTAPSVPLESIIPAMAKPPTEYLSRTYTPLTSRDFRFSIPLPQSASKYTIYHGGDKDKRPLTDRYGFMYDVSQYDVLLLIRAKECANTAPACLTGVKIADREEDNSWPDDDDDDVGSASWGGRGKKGAIEIVKDNCPCDGGLDVLPSGAPTSGSGSGDEKSGNGSGDAKSVVSASKSRSSSKSRGRARAASVVAPTPSIPPPTSMVSVLAVTNDTPKHACANTVRKLLDELTGIHDRRQSAQRKEWDAFVKQRSKVRWNKASNVNPGLGGTTGSGAGGAAAAILGLGTALDEDELSHSEGLIGFAQLGLSSNKDERREFDRLVRSGIPLVYRSKIWVECSGALDMKEPGLFRDLLGEIDEGDKHQKGVVAEIEKDVGRTMPLNIFFGGDGAGVEKLRRVLIAYSRRNPDVGYCQGMNLITSTLLLVHADEEEAFWMLAAIVERILPKDFFAPSLLPSRACPFVLLDYVQEYTPKLHAHLTDLGVDLGAICFSWFLSLFTDCLPVETLFRVWDVFLVDGLDVLFRVALGILRSNEAELLRCESIPAVYVALENLPTRMWEADKLLQVRELSQHSFSDSDLRVLRFAHNRGIFTPGSLVNPERYKMPGSVVQTLGAVIVAAVLGANAQTPRFQGELQIQPALNNGKCLTAASNSDGAIVTIQNCANSASQKWVFNGRTIRVFGNKCLDVPEGNMADGTKLQIWSCSADGNANQRWDYNFWTNRITWLNKGKCLDMTKGITTDGSRPQIWGHRENNINQVWDVGYHINGLPTTSQDKQTGINNCGGGSSKSSKCQTAWINSASDFCIFGPLFCPTAYRGTVGATERDAVAYCTKSGRGTRTIPNGTLKGVHFVKTKEYVQITGVGNFTKINVPAGDDGGEMDNRGADGKGNPIGGLLYGNSFGNALQYHEWTTFLSDDEFCIRACVGARSRQLCNHIYDVMGCWWNIPGNYNRNQYEECDGAPATPMGVYGTSTWYQGVEPTPSAHLAPSSSNCRNVPSPTVGSLQARSEMKKKREPIAFPGATPAPGLTVAEAGEL</sequence>
<dbReference type="InterPro" id="IPR035992">
    <property type="entry name" value="Ricin_B-like_lectins"/>
</dbReference>
<dbReference type="InterPro" id="IPR000772">
    <property type="entry name" value="Ricin_B_lectin"/>
</dbReference>
<comment type="caution">
    <text evidence="3">The sequence shown here is derived from an EMBL/GenBank/DDBJ whole genome shotgun (WGS) entry which is preliminary data.</text>
</comment>
<dbReference type="OrthoDB" id="294251at2759"/>
<dbReference type="InterPro" id="IPR000195">
    <property type="entry name" value="Rab-GAP-TBC_dom"/>
</dbReference>
<feature type="compositionally biased region" description="Basic and acidic residues" evidence="1">
    <location>
        <begin position="530"/>
        <end position="546"/>
    </location>
</feature>
<feature type="region of interest" description="Disordered" evidence="1">
    <location>
        <begin position="256"/>
        <end position="420"/>
    </location>
</feature>
<dbReference type="PANTHER" id="PTHR47219:SF20">
    <property type="entry name" value="TBC1 DOMAIN FAMILY MEMBER 2B"/>
    <property type="match status" value="1"/>
</dbReference>
<feature type="compositionally biased region" description="Polar residues" evidence="1">
    <location>
        <begin position="1653"/>
        <end position="1671"/>
    </location>
</feature>
<reference evidence="3 4" key="1">
    <citation type="journal article" date="2018" name="Evol. Lett.">
        <title>Horizontal gene cluster transfer increased hallucinogenic mushroom diversity.</title>
        <authorList>
            <person name="Reynolds H.T."/>
            <person name="Vijayakumar V."/>
            <person name="Gluck-Thaler E."/>
            <person name="Korotkin H.B."/>
            <person name="Matheny P.B."/>
            <person name="Slot J.C."/>
        </authorList>
    </citation>
    <scope>NUCLEOTIDE SEQUENCE [LARGE SCALE GENOMIC DNA]</scope>
    <source>
        <strain evidence="3 4">2629</strain>
    </source>
</reference>
<dbReference type="PANTHER" id="PTHR47219">
    <property type="entry name" value="RAB GTPASE-ACTIVATING PROTEIN 1-LIKE"/>
    <property type="match status" value="1"/>
</dbReference>
<name>A0A409YC86_9AGAR</name>
<dbReference type="SUPFAM" id="SSF47923">
    <property type="entry name" value="Ypt/Rab-GAP domain of gyp1p"/>
    <property type="match status" value="2"/>
</dbReference>
<protein>
    <recommendedName>
        <fullName evidence="2">Rab-GAP TBC domain-containing protein</fullName>
    </recommendedName>
</protein>
<dbReference type="GO" id="GO:0005096">
    <property type="term" value="F:GTPase activator activity"/>
    <property type="evidence" value="ECO:0007669"/>
    <property type="project" value="TreeGrafter"/>
</dbReference>
<dbReference type="PROSITE" id="PS50086">
    <property type="entry name" value="TBC_RABGAP"/>
    <property type="match status" value="1"/>
</dbReference>
<evidence type="ECO:0000313" key="3">
    <source>
        <dbReference type="EMBL" id="PPR00609.1"/>
    </source>
</evidence>
<dbReference type="FunFam" id="1.10.8.270:FF:000026">
    <property type="entry name" value="TBC (Tre-2/Bub2/Cdc16) domain family"/>
    <property type="match status" value="1"/>
</dbReference>
<feature type="compositionally biased region" description="Low complexity" evidence="1">
    <location>
        <begin position="833"/>
        <end position="845"/>
    </location>
</feature>
<feature type="compositionally biased region" description="Polar residues" evidence="1">
    <location>
        <begin position="351"/>
        <end position="362"/>
    </location>
</feature>
<dbReference type="STRING" id="181874.A0A409YC86"/>
<feature type="compositionally biased region" description="Acidic residues" evidence="1">
    <location>
        <begin position="769"/>
        <end position="782"/>
    </location>
</feature>
<dbReference type="Pfam" id="PF00652">
    <property type="entry name" value="Ricin_B_lectin"/>
    <property type="match status" value="1"/>
</dbReference>
<feature type="compositionally biased region" description="Basic and acidic residues" evidence="1">
    <location>
        <begin position="336"/>
        <end position="349"/>
    </location>
</feature>
<organism evidence="3 4">
    <name type="scientific">Panaeolus cyanescens</name>
    <dbReference type="NCBI Taxonomy" id="181874"/>
    <lineage>
        <taxon>Eukaryota</taxon>
        <taxon>Fungi</taxon>
        <taxon>Dikarya</taxon>
        <taxon>Basidiomycota</taxon>
        <taxon>Agaricomycotina</taxon>
        <taxon>Agaricomycetes</taxon>
        <taxon>Agaricomycetidae</taxon>
        <taxon>Agaricales</taxon>
        <taxon>Agaricineae</taxon>
        <taxon>Galeropsidaceae</taxon>
        <taxon>Panaeolus</taxon>
    </lineage>
</organism>
<gene>
    <name evidence="3" type="ORF">CVT24_005491</name>
</gene>
<feature type="region of interest" description="Disordered" evidence="1">
    <location>
        <begin position="769"/>
        <end position="789"/>
    </location>
</feature>
<dbReference type="Gene3D" id="1.10.472.80">
    <property type="entry name" value="Ypt/Rab-GAP domain of gyp1p, domain 3"/>
    <property type="match status" value="1"/>
</dbReference>
<accession>A0A409YC86</accession>
<feature type="region of interest" description="Disordered" evidence="1">
    <location>
        <begin position="1"/>
        <end position="81"/>
    </location>
</feature>
<feature type="compositionally biased region" description="Polar residues" evidence="1">
    <location>
        <begin position="401"/>
        <end position="413"/>
    </location>
</feature>
<dbReference type="CDD" id="cd00161">
    <property type="entry name" value="beta-trefoil_Ricin-like"/>
    <property type="match status" value="1"/>
</dbReference>
<keyword evidence="4" id="KW-1185">Reference proteome</keyword>
<evidence type="ECO:0000256" key="1">
    <source>
        <dbReference type="SAM" id="MobiDB-lite"/>
    </source>
</evidence>
<feature type="region of interest" description="Disordered" evidence="1">
    <location>
        <begin position="530"/>
        <end position="566"/>
    </location>
</feature>
<dbReference type="InParanoid" id="A0A409YC86"/>
<dbReference type="GO" id="GO:0031267">
    <property type="term" value="F:small GTPase binding"/>
    <property type="evidence" value="ECO:0007669"/>
    <property type="project" value="TreeGrafter"/>
</dbReference>
<dbReference type="Proteomes" id="UP000284842">
    <property type="component" value="Unassembled WGS sequence"/>
</dbReference>
<dbReference type="EMBL" id="NHTK01001302">
    <property type="protein sequence ID" value="PPR00609.1"/>
    <property type="molecule type" value="Genomic_DNA"/>
</dbReference>
<dbReference type="SMART" id="SM00458">
    <property type="entry name" value="RICIN"/>
    <property type="match status" value="1"/>
</dbReference>
<feature type="compositionally biased region" description="Polar residues" evidence="1">
    <location>
        <begin position="29"/>
        <end position="38"/>
    </location>
</feature>
<dbReference type="SMART" id="SM00164">
    <property type="entry name" value="TBC"/>
    <property type="match status" value="1"/>
</dbReference>
<feature type="domain" description="Rab-GAP TBC" evidence="2">
    <location>
        <begin position="993"/>
        <end position="1185"/>
    </location>
</feature>
<dbReference type="Gene3D" id="1.10.8.270">
    <property type="entry name" value="putative rabgap domain of human tbc1 domain family member 14 like domains"/>
    <property type="match status" value="1"/>
</dbReference>
<proteinExistence type="predicted"/>
<feature type="region of interest" description="Disordered" evidence="1">
    <location>
        <begin position="1650"/>
        <end position="1701"/>
    </location>
</feature>
<evidence type="ECO:0000259" key="2">
    <source>
        <dbReference type="PROSITE" id="PS50086"/>
    </source>
</evidence>
<dbReference type="PROSITE" id="PS50231">
    <property type="entry name" value="RICIN_B_LECTIN"/>
    <property type="match status" value="1"/>
</dbReference>
<evidence type="ECO:0000313" key="4">
    <source>
        <dbReference type="Proteomes" id="UP000284842"/>
    </source>
</evidence>
<feature type="region of interest" description="Disordered" evidence="1">
    <location>
        <begin position="810"/>
        <end position="867"/>
    </location>
</feature>
<feature type="compositionally biased region" description="Polar residues" evidence="1">
    <location>
        <begin position="547"/>
        <end position="558"/>
    </location>
</feature>
<dbReference type="InterPro" id="IPR035969">
    <property type="entry name" value="Rab-GAP_TBC_sf"/>
</dbReference>
<dbReference type="Pfam" id="PF00566">
    <property type="entry name" value="RabGAP-TBC"/>
    <property type="match status" value="1"/>
</dbReference>
<dbReference type="SUPFAM" id="SSF50370">
    <property type="entry name" value="Ricin B-like lectins"/>
    <property type="match status" value="1"/>
</dbReference>
<dbReference type="Gene3D" id="2.80.10.50">
    <property type="match status" value="2"/>
</dbReference>
<dbReference type="InterPro" id="IPR050302">
    <property type="entry name" value="Rab_GAP_TBC_domain"/>
</dbReference>